<dbReference type="GO" id="GO:0016020">
    <property type="term" value="C:membrane"/>
    <property type="evidence" value="ECO:0007669"/>
    <property type="project" value="UniProtKB-SubCell"/>
</dbReference>
<accession>A0A0B7B6W4</accession>
<evidence type="ECO:0000256" key="2">
    <source>
        <dbReference type="ARBA" id="ARBA00007293"/>
    </source>
</evidence>
<reference evidence="7" key="1">
    <citation type="submission" date="2014-12" db="EMBL/GenBank/DDBJ databases">
        <title>Insight into the proteome of Arion vulgaris.</title>
        <authorList>
            <person name="Aradska J."/>
            <person name="Bulat T."/>
            <person name="Smidak R."/>
            <person name="Sarate P."/>
            <person name="Gangsoo J."/>
            <person name="Sialana F."/>
            <person name="Bilban M."/>
            <person name="Lubec G."/>
        </authorList>
    </citation>
    <scope>NUCLEOTIDE SEQUENCE</scope>
    <source>
        <tissue evidence="7">Skin</tissue>
    </source>
</reference>
<comment type="subcellular location">
    <subcellularLocation>
        <location evidence="1">Membrane</location>
    </subcellularLocation>
</comment>
<dbReference type="InterPro" id="IPR004241">
    <property type="entry name" value="Atg8-like"/>
</dbReference>
<evidence type="ECO:0000256" key="1">
    <source>
        <dbReference type="ARBA" id="ARBA00004370"/>
    </source>
</evidence>
<proteinExistence type="inferred from homology"/>
<dbReference type="Pfam" id="PF02991">
    <property type="entry name" value="ATG8"/>
    <property type="match status" value="1"/>
</dbReference>
<feature type="lipid moiety-binding region" description="Phosphatidylserine amidated glycine; alternate" evidence="5">
    <location>
        <position position="127"/>
    </location>
</feature>
<evidence type="ECO:0000313" key="7">
    <source>
        <dbReference type="EMBL" id="CEK89064.1"/>
    </source>
</evidence>
<evidence type="ECO:0000256" key="6">
    <source>
        <dbReference type="RuleBase" id="RU004384"/>
    </source>
</evidence>
<keyword evidence="4 5" id="KW-0449">Lipoprotein</keyword>
<evidence type="ECO:0008006" key="8">
    <source>
        <dbReference type="Google" id="ProtNLM"/>
    </source>
</evidence>
<evidence type="ECO:0000256" key="4">
    <source>
        <dbReference type="ARBA" id="ARBA00023288"/>
    </source>
</evidence>
<keyword evidence="3" id="KW-0472">Membrane</keyword>
<dbReference type="PANTHER" id="PTHR10969">
    <property type="entry name" value="MICROTUBULE-ASSOCIATED PROTEINS 1A/1B LIGHT CHAIN 3-RELATED"/>
    <property type="match status" value="1"/>
</dbReference>
<organism evidence="7">
    <name type="scientific">Arion vulgaris</name>
    <dbReference type="NCBI Taxonomy" id="1028688"/>
    <lineage>
        <taxon>Eukaryota</taxon>
        <taxon>Metazoa</taxon>
        <taxon>Spiralia</taxon>
        <taxon>Lophotrochozoa</taxon>
        <taxon>Mollusca</taxon>
        <taxon>Gastropoda</taxon>
        <taxon>Heterobranchia</taxon>
        <taxon>Euthyneura</taxon>
        <taxon>Panpulmonata</taxon>
        <taxon>Eupulmonata</taxon>
        <taxon>Stylommatophora</taxon>
        <taxon>Helicina</taxon>
        <taxon>Arionoidea</taxon>
        <taxon>Arionidae</taxon>
        <taxon>Arion</taxon>
    </lineage>
</organism>
<sequence>MKFKFKEEHTFEHRKLESGKIRIKYPERIPFHFNLLDNCVQVIVEREPKSQISAIDKRKFLVPNDISVAQFMWIIRKRIQLPSEKAIFLFVGKVLPQSSASMGQIYEDHGDDDGFLYIAYSGENTFGQNMMTQHL</sequence>
<keyword evidence="6" id="KW-0072">Autophagy</keyword>
<dbReference type="EMBL" id="HACG01042199">
    <property type="protein sequence ID" value="CEK89064.1"/>
    <property type="molecule type" value="Transcribed_RNA"/>
</dbReference>
<evidence type="ECO:0000256" key="5">
    <source>
        <dbReference type="PIRSR" id="PIRSR604241-50"/>
    </source>
</evidence>
<dbReference type="CDD" id="cd17163">
    <property type="entry name" value="Ubl_ATG8_GABARAPL2"/>
    <property type="match status" value="1"/>
</dbReference>
<dbReference type="SUPFAM" id="SSF54236">
    <property type="entry name" value="Ubiquitin-like"/>
    <property type="match status" value="1"/>
</dbReference>
<dbReference type="Gene3D" id="3.10.20.90">
    <property type="entry name" value="Phosphatidylinositol 3-kinase Catalytic Subunit, Chain A, domain 1"/>
    <property type="match status" value="1"/>
</dbReference>
<name>A0A0B7B6W4_9EUPU</name>
<dbReference type="GO" id="GO:0006914">
    <property type="term" value="P:autophagy"/>
    <property type="evidence" value="ECO:0007669"/>
    <property type="project" value="UniProtKB-KW"/>
</dbReference>
<protein>
    <recommendedName>
        <fullName evidence="8">Gamma-aminobutyric acid receptor-associated protein-like 2</fullName>
    </recommendedName>
</protein>
<evidence type="ECO:0000256" key="3">
    <source>
        <dbReference type="ARBA" id="ARBA00023136"/>
    </source>
</evidence>
<gene>
    <name evidence="7" type="primary">ORF168779</name>
</gene>
<dbReference type="AlphaFoldDB" id="A0A0B7B6W4"/>
<comment type="similarity">
    <text evidence="2 6">Belongs to the ATG8 family.</text>
</comment>
<dbReference type="InterPro" id="IPR029071">
    <property type="entry name" value="Ubiquitin-like_domsf"/>
</dbReference>